<sequence length="283" mass="32510">MNKNLSAQKMVSSCESFDKTLIQRESERVTKLPISLVIITLNEEAHIERCIRSAPFVDDVVVVDSFSTDRTVDIAKACGARVFQEKWRGFGLQKAFATEQAKNPWVLSLDADEALSPELAAELITKFRSLDEEAGYLFPRRSYHLGRWIDHGGWYPDYQLRLFNKSKSQWNSADLHEKVEVSKKLKMEKDLHHWVFDSLSDQVITNDRYSTLGAQQLAAKGAKFSYLKLIFKPWGKFIETYFFKAGFRDGLAGFIISVGAAYSLFLKFAKLWEMERVQKKQVS</sequence>
<dbReference type="InterPro" id="IPR001173">
    <property type="entry name" value="Glyco_trans_2-like"/>
</dbReference>
<dbReference type="EMBL" id="CP093442">
    <property type="protein sequence ID" value="UOF02205.1"/>
    <property type="molecule type" value="Genomic_DNA"/>
</dbReference>
<keyword evidence="5" id="KW-1185">Reference proteome</keyword>
<evidence type="ECO:0000313" key="4">
    <source>
        <dbReference type="EMBL" id="UOF02205.1"/>
    </source>
</evidence>
<gene>
    <name evidence="4" type="ORF">MNR06_04485</name>
</gene>
<feature type="transmembrane region" description="Helical" evidence="2">
    <location>
        <begin position="250"/>
        <end position="269"/>
    </location>
</feature>
<dbReference type="SUPFAM" id="SSF53448">
    <property type="entry name" value="Nucleotide-diphospho-sugar transferases"/>
    <property type="match status" value="1"/>
</dbReference>
<evidence type="ECO:0000259" key="3">
    <source>
        <dbReference type="Pfam" id="PF00535"/>
    </source>
</evidence>
<evidence type="ECO:0000256" key="1">
    <source>
        <dbReference type="ARBA" id="ARBA00038494"/>
    </source>
</evidence>
<keyword evidence="2" id="KW-1133">Transmembrane helix</keyword>
<keyword evidence="2" id="KW-0472">Membrane</keyword>
<dbReference type="RefSeq" id="WP_243539103.1">
    <property type="nucleotide sequence ID" value="NZ_CP093442.1"/>
</dbReference>
<dbReference type="Pfam" id="PF00535">
    <property type="entry name" value="Glycos_transf_2"/>
    <property type="match status" value="1"/>
</dbReference>
<dbReference type="Gene3D" id="3.90.550.10">
    <property type="entry name" value="Spore Coat Polysaccharide Biosynthesis Protein SpsA, Chain A"/>
    <property type="match status" value="1"/>
</dbReference>
<keyword evidence="2" id="KW-0812">Transmembrane</keyword>
<dbReference type="PANTHER" id="PTHR43630:SF2">
    <property type="entry name" value="GLYCOSYLTRANSFERASE"/>
    <property type="match status" value="1"/>
</dbReference>
<protein>
    <submittedName>
        <fullName evidence="4">Glycosyltransferase family 2 protein</fullName>
    </submittedName>
</protein>
<evidence type="ECO:0000313" key="5">
    <source>
        <dbReference type="Proteomes" id="UP000830116"/>
    </source>
</evidence>
<dbReference type="PANTHER" id="PTHR43630">
    <property type="entry name" value="POLY-BETA-1,6-N-ACETYL-D-GLUCOSAMINE SYNTHASE"/>
    <property type="match status" value="1"/>
</dbReference>
<name>A0ABY4CBB6_9BACT</name>
<feature type="domain" description="Glycosyltransferase 2-like" evidence="3">
    <location>
        <begin position="35"/>
        <end position="152"/>
    </location>
</feature>
<dbReference type="CDD" id="cd02511">
    <property type="entry name" value="Beta4Glucosyltransferase"/>
    <property type="match status" value="1"/>
</dbReference>
<dbReference type="Proteomes" id="UP000830116">
    <property type="component" value="Chromosome"/>
</dbReference>
<proteinExistence type="inferred from homology"/>
<dbReference type="InterPro" id="IPR029044">
    <property type="entry name" value="Nucleotide-diphossugar_trans"/>
</dbReference>
<organism evidence="4 5">
    <name type="scientific">Bdellovibrio reynosensis</name>
    <dbReference type="NCBI Taxonomy" id="2835041"/>
    <lineage>
        <taxon>Bacteria</taxon>
        <taxon>Pseudomonadati</taxon>
        <taxon>Bdellovibrionota</taxon>
        <taxon>Bdellovibrionia</taxon>
        <taxon>Bdellovibrionales</taxon>
        <taxon>Pseudobdellovibrionaceae</taxon>
        <taxon>Bdellovibrio</taxon>
    </lineage>
</organism>
<accession>A0ABY4CBB6</accession>
<reference evidence="4" key="1">
    <citation type="submission" date="2022-03" db="EMBL/GenBank/DDBJ databases">
        <title>Genome Identification and Characterization of new species Bdellovibrio reynosense LBG001 sp. nov. from a Mexico soil sample.</title>
        <authorList>
            <person name="Camilli A."/>
            <person name="Ajao Y."/>
            <person name="Guo X."/>
        </authorList>
    </citation>
    <scope>NUCLEOTIDE SEQUENCE</scope>
    <source>
        <strain evidence="4">LBG001</strain>
    </source>
</reference>
<comment type="similarity">
    <text evidence="1">Belongs to the glycosyltransferase 2 family. WaaE/KdtX subfamily.</text>
</comment>
<evidence type="ECO:0000256" key="2">
    <source>
        <dbReference type="SAM" id="Phobius"/>
    </source>
</evidence>